<sequence length="147" mass="16508">MERESRPEGEKMTLEREKSSDFPEKKIYRLSKRALMKEIVHILAHLRGSMWEVSLEAQKTADLGLSAIPAVNCNWCPARGVCRCPESSGIITLSLLPSLCLAVPAYLITPKERWIAWGHTHLPRREGKVDQVITAPAPIMPCGPPRR</sequence>
<proteinExistence type="predicted"/>
<keyword evidence="2" id="KW-1185">Reference proteome</keyword>
<gene>
    <name evidence="1" type="ORF">QQF64_002249</name>
</gene>
<protein>
    <submittedName>
        <fullName evidence="1">Uncharacterized protein</fullName>
    </submittedName>
</protein>
<evidence type="ECO:0000313" key="1">
    <source>
        <dbReference type="EMBL" id="KAL1266574.1"/>
    </source>
</evidence>
<organism evidence="1 2">
    <name type="scientific">Cirrhinus molitorella</name>
    <name type="common">mud carp</name>
    <dbReference type="NCBI Taxonomy" id="172907"/>
    <lineage>
        <taxon>Eukaryota</taxon>
        <taxon>Metazoa</taxon>
        <taxon>Chordata</taxon>
        <taxon>Craniata</taxon>
        <taxon>Vertebrata</taxon>
        <taxon>Euteleostomi</taxon>
        <taxon>Actinopterygii</taxon>
        <taxon>Neopterygii</taxon>
        <taxon>Teleostei</taxon>
        <taxon>Ostariophysi</taxon>
        <taxon>Cypriniformes</taxon>
        <taxon>Cyprinidae</taxon>
        <taxon>Labeoninae</taxon>
        <taxon>Labeonini</taxon>
        <taxon>Cirrhinus</taxon>
    </lineage>
</organism>
<name>A0ABR3MPM8_9TELE</name>
<dbReference type="EMBL" id="JAYMGO010000010">
    <property type="protein sequence ID" value="KAL1266574.1"/>
    <property type="molecule type" value="Genomic_DNA"/>
</dbReference>
<reference evidence="1 2" key="1">
    <citation type="submission" date="2023-09" db="EMBL/GenBank/DDBJ databases">
        <authorList>
            <person name="Wang M."/>
        </authorList>
    </citation>
    <scope>NUCLEOTIDE SEQUENCE [LARGE SCALE GENOMIC DNA]</scope>
    <source>
        <strain evidence="1">GT-2023</strain>
        <tissue evidence="1">Liver</tissue>
    </source>
</reference>
<dbReference type="Proteomes" id="UP001558613">
    <property type="component" value="Unassembled WGS sequence"/>
</dbReference>
<comment type="caution">
    <text evidence="1">The sequence shown here is derived from an EMBL/GenBank/DDBJ whole genome shotgun (WGS) entry which is preliminary data.</text>
</comment>
<accession>A0ABR3MPM8</accession>
<evidence type="ECO:0000313" key="2">
    <source>
        <dbReference type="Proteomes" id="UP001558613"/>
    </source>
</evidence>